<organism evidence="2 3">
    <name type="scientific">Lysinibacillus macroides</name>
    <dbReference type="NCBI Taxonomy" id="33935"/>
    <lineage>
        <taxon>Bacteria</taxon>
        <taxon>Bacillati</taxon>
        <taxon>Bacillota</taxon>
        <taxon>Bacilli</taxon>
        <taxon>Bacillales</taxon>
        <taxon>Bacillaceae</taxon>
        <taxon>Lysinibacillus</taxon>
    </lineage>
</organism>
<evidence type="ECO:0000313" key="2">
    <source>
        <dbReference type="EMBL" id="KOY81745.1"/>
    </source>
</evidence>
<dbReference type="AlphaFoldDB" id="A0A0N0CVJ0"/>
<proteinExistence type="predicted"/>
<dbReference type="OrthoDB" id="2973051at2"/>
<dbReference type="PROSITE" id="PS51257">
    <property type="entry name" value="PROKAR_LIPOPROTEIN"/>
    <property type="match status" value="1"/>
</dbReference>
<dbReference type="STRING" id="33935.ADM90_12535"/>
<dbReference type="EMBL" id="LGCI01000008">
    <property type="protein sequence ID" value="KOY81745.1"/>
    <property type="molecule type" value="Genomic_DNA"/>
</dbReference>
<comment type="caution">
    <text evidence="2">The sequence shown here is derived from an EMBL/GenBank/DDBJ whole genome shotgun (WGS) entry which is preliminary data.</text>
</comment>
<accession>A0A0N0CVJ0</accession>
<feature type="domain" description="YhfM-like" evidence="1">
    <location>
        <begin position="35"/>
        <end position="134"/>
    </location>
</feature>
<dbReference type="PATRIC" id="fig|33935.3.peg.3352"/>
<dbReference type="Proteomes" id="UP000037977">
    <property type="component" value="Unassembled WGS sequence"/>
</dbReference>
<gene>
    <name evidence="2" type="ORF">ADM90_12535</name>
</gene>
<evidence type="ECO:0000313" key="3">
    <source>
        <dbReference type="Proteomes" id="UP000037977"/>
    </source>
</evidence>
<sequence length="137" mass="15738">MKKFSLMILSISISLFLISCSEEGQTEERFLFAGEIDKIIVTGKGVNRDLGTRTIDSDAEINVIKEAMQDVAVSSKFRTFEEALFELEVIFKDDLKETIDIWYYPSAKTSVFYTDKIYYSMNVSRVPALIKLFESFK</sequence>
<dbReference type="Pfam" id="PF26353">
    <property type="entry name" value="YhfM"/>
    <property type="match status" value="1"/>
</dbReference>
<name>A0A0N0CVJ0_9BACI</name>
<keyword evidence="3" id="KW-1185">Reference proteome</keyword>
<protein>
    <recommendedName>
        <fullName evidence="1">YhfM-like domain-containing protein</fullName>
    </recommendedName>
</protein>
<evidence type="ECO:0000259" key="1">
    <source>
        <dbReference type="Pfam" id="PF26353"/>
    </source>
</evidence>
<reference evidence="2 3" key="1">
    <citation type="submission" date="2015-07" db="EMBL/GenBank/DDBJ databases">
        <title>Genome sequencing project for genomic taxonomy and phylogenomics of Bacillus-like bacteria.</title>
        <authorList>
            <person name="Liu B."/>
            <person name="Wang J."/>
            <person name="Zhu Y."/>
            <person name="Liu G."/>
            <person name="Chen Q."/>
            <person name="Chen Z."/>
            <person name="Che J."/>
            <person name="Ge C."/>
            <person name="Shi H."/>
            <person name="Pan Z."/>
            <person name="Liu X."/>
        </authorList>
    </citation>
    <scope>NUCLEOTIDE SEQUENCE [LARGE SCALE GENOMIC DNA]</scope>
    <source>
        <strain evidence="2 3">DSM 54</strain>
    </source>
</reference>
<dbReference type="InterPro" id="IPR058780">
    <property type="entry name" value="YhfM-like_dom"/>
</dbReference>
<dbReference type="RefSeq" id="WP_053995337.1">
    <property type="nucleotide sequence ID" value="NZ_CP065643.1"/>
</dbReference>